<evidence type="ECO:0000313" key="11">
    <source>
        <dbReference type="Proteomes" id="UP000243494"/>
    </source>
</evidence>
<keyword evidence="4 8" id="KW-0812">Transmembrane</keyword>
<organism evidence="10 11">
    <name type="scientific">Romboutsia maritimum</name>
    <dbReference type="NCBI Taxonomy" id="2020948"/>
    <lineage>
        <taxon>Bacteria</taxon>
        <taxon>Bacillati</taxon>
        <taxon>Bacillota</taxon>
        <taxon>Clostridia</taxon>
        <taxon>Peptostreptococcales</taxon>
        <taxon>Peptostreptococcaceae</taxon>
        <taxon>Romboutsia</taxon>
    </lineage>
</organism>
<feature type="transmembrane region" description="Helical" evidence="8">
    <location>
        <begin position="76"/>
        <end position="94"/>
    </location>
</feature>
<comment type="caution">
    <text evidence="10">The sequence shown here is derived from an EMBL/GenBank/DDBJ whole genome shotgun (WGS) entry which is preliminary data.</text>
</comment>
<gene>
    <name evidence="10" type="ORF">CHF27_006365</name>
</gene>
<evidence type="ECO:0000313" key="10">
    <source>
        <dbReference type="EMBL" id="RDY23744.1"/>
    </source>
</evidence>
<name>A0A371ITD5_9FIRM</name>
<reference evidence="10 11" key="1">
    <citation type="journal article" date="2017" name="Genome Announc.">
        <title>Draft Genome Sequence of Romboutsia maritimum sp. nov. Strain CCRI-22766(T), Isolated from Coastal Estuarine Mud.</title>
        <authorList>
            <person name="Maheux A.F."/>
            <person name="Boudreau D.K."/>
            <person name="Berube E."/>
            <person name="Boissinot M."/>
            <person name="Raymond F."/>
            <person name="Brodeur S."/>
            <person name="Corbeil J."/>
            <person name="Brightwell G."/>
            <person name="Broda D."/>
            <person name="Omar R.F."/>
            <person name="Bergeron M.G."/>
        </authorList>
    </citation>
    <scope>NUCLEOTIDE SEQUENCE [LARGE SCALE GENOMIC DNA]</scope>
    <source>
        <strain evidence="10 11">CCRI-22766</strain>
    </source>
</reference>
<keyword evidence="3" id="KW-0997">Cell inner membrane</keyword>
<feature type="transmembrane region" description="Helical" evidence="8">
    <location>
        <begin position="50"/>
        <end position="69"/>
    </location>
</feature>
<dbReference type="Proteomes" id="UP000243494">
    <property type="component" value="Unassembled WGS sequence"/>
</dbReference>
<dbReference type="Pfam" id="PF12821">
    <property type="entry name" value="ThrE_2"/>
    <property type="match status" value="1"/>
</dbReference>
<dbReference type="OrthoDB" id="9810047at2"/>
<evidence type="ECO:0000259" key="9">
    <source>
        <dbReference type="Pfam" id="PF12821"/>
    </source>
</evidence>
<evidence type="ECO:0000256" key="4">
    <source>
        <dbReference type="ARBA" id="ARBA00022692"/>
    </source>
</evidence>
<keyword evidence="6 8" id="KW-0472">Membrane</keyword>
<keyword evidence="11" id="KW-1185">Reference proteome</keyword>
<protein>
    <submittedName>
        <fullName evidence="10">Threonine/serine exporter</fullName>
    </submittedName>
</protein>
<dbReference type="AlphaFoldDB" id="A0A371ITD5"/>
<comment type="subcellular location">
    <subcellularLocation>
        <location evidence="1">Cell membrane</location>
        <topology evidence="1">Multi-pass membrane protein</topology>
    </subcellularLocation>
</comment>
<sequence>MILEVIAAFLTSVGFGVLFNVKGKYLVVAGVGGGLSWFVYKLFLGFDFKVSTAFFIASICFSIYCEVCARIYKTPATILSVCCLIPLVPGYGVYNTMYQFLRGNYMEAIDCGINTLSSAGGLALGVILVSTLFRNIKFNKIYASIVKKFVRVDNHSPDVQNN</sequence>
<evidence type="ECO:0000256" key="1">
    <source>
        <dbReference type="ARBA" id="ARBA00004651"/>
    </source>
</evidence>
<dbReference type="PANTHER" id="PTHR34390:SF1">
    <property type="entry name" value="SUCCINATE TRANSPORTER SUBUNIT YJJB-RELATED"/>
    <property type="match status" value="1"/>
</dbReference>
<evidence type="ECO:0000256" key="7">
    <source>
        <dbReference type="ARBA" id="ARBA00034125"/>
    </source>
</evidence>
<dbReference type="GO" id="GO:0005886">
    <property type="term" value="C:plasma membrane"/>
    <property type="evidence" value="ECO:0007669"/>
    <property type="project" value="UniProtKB-SubCell"/>
</dbReference>
<evidence type="ECO:0000256" key="3">
    <source>
        <dbReference type="ARBA" id="ARBA00022519"/>
    </source>
</evidence>
<proteinExistence type="inferred from homology"/>
<dbReference type="EMBL" id="NOJZ02000008">
    <property type="protein sequence ID" value="RDY23744.1"/>
    <property type="molecule type" value="Genomic_DNA"/>
</dbReference>
<evidence type="ECO:0000256" key="8">
    <source>
        <dbReference type="SAM" id="Phobius"/>
    </source>
</evidence>
<dbReference type="PANTHER" id="PTHR34390">
    <property type="entry name" value="UPF0442 PROTEIN YJJB-RELATED"/>
    <property type="match status" value="1"/>
</dbReference>
<feature type="domain" description="Threonine/Serine exporter ThrE" evidence="9">
    <location>
        <begin position="5"/>
        <end position="131"/>
    </location>
</feature>
<evidence type="ECO:0000256" key="2">
    <source>
        <dbReference type="ARBA" id="ARBA00022475"/>
    </source>
</evidence>
<comment type="similarity">
    <text evidence="7">Belongs to the ThrE exporter (TC 2.A.79) family.</text>
</comment>
<keyword evidence="5 8" id="KW-1133">Transmembrane helix</keyword>
<accession>A0A371ITD5</accession>
<dbReference type="GO" id="GO:0015744">
    <property type="term" value="P:succinate transport"/>
    <property type="evidence" value="ECO:0007669"/>
    <property type="project" value="TreeGrafter"/>
</dbReference>
<dbReference type="RefSeq" id="WP_095406225.1">
    <property type="nucleotide sequence ID" value="NZ_NOJZ02000008.1"/>
</dbReference>
<dbReference type="InterPro" id="IPR050539">
    <property type="entry name" value="ThrE_Dicarb/AminoAcid_Exp"/>
</dbReference>
<keyword evidence="2" id="KW-1003">Cell membrane</keyword>
<evidence type="ECO:0000256" key="5">
    <source>
        <dbReference type="ARBA" id="ARBA00022989"/>
    </source>
</evidence>
<dbReference type="InterPro" id="IPR024528">
    <property type="entry name" value="ThrE_2"/>
</dbReference>
<feature type="transmembrane region" description="Helical" evidence="8">
    <location>
        <begin position="114"/>
        <end position="133"/>
    </location>
</feature>
<evidence type="ECO:0000256" key="6">
    <source>
        <dbReference type="ARBA" id="ARBA00023136"/>
    </source>
</evidence>